<evidence type="ECO:0000256" key="3">
    <source>
        <dbReference type="SAM" id="Phobius"/>
    </source>
</evidence>
<keyword evidence="6" id="KW-1185">Reference proteome</keyword>
<organism evidence="5 6">
    <name type="scientific">Myxococcus landrumensis</name>
    <dbReference type="NCBI Taxonomy" id="2813577"/>
    <lineage>
        <taxon>Bacteria</taxon>
        <taxon>Pseudomonadati</taxon>
        <taxon>Myxococcota</taxon>
        <taxon>Myxococcia</taxon>
        <taxon>Myxococcales</taxon>
        <taxon>Cystobacterineae</taxon>
        <taxon>Myxococcaceae</taxon>
        <taxon>Myxococcus</taxon>
    </lineage>
</organism>
<gene>
    <name evidence="5" type="ORF">JY572_19925</name>
</gene>
<dbReference type="PROSITE" id="PS50005">
    <property type="entry name" value="TPR"/>
    <property type="match status" value="1"/>
</dbReference>
<dbReference type="Gene3D" id="1.25.40.10">
    <property type="entry name" value="Tetratricopeptide repeat domain"/>
    <property type="match status" value="1"/>
</dbReference>
<evidence type="ECO:0000256" key="4">
    <source>
        <dbReference type="SAM" id="SignalP"/>
    </source>
</evidence>
<feature type="signal peptide" evidence="4">
    <location>
        <begin position="1"/>
        <end position="20"/>
    </location>
</feature>
<proteinExistence type="predicted"/>
<feature type="compositionally biased region" description="Basic and acidic residues" evidence="2">
    <location>
        <begin position="122"/>
        <end position="158"/>
    </location>
</feature>
<accession>A0ABX7MWP2</accession>
<dbReference type="EMBL" id="CP071091">
    <property type="protein sequence ID" value="QSQ10716.1"/>
    <property type="molecule type" value="Genomic_DNA"/>
</dbReference>
<dbReference type="InterPro" id="IPR011990">
    <property type="entry name" value="TPR-like_helical_dom_sf"/>
</dbReference>
<dbReference type="Proteomes" id="UP000663090">
    <property type="component" value="Chromosome"/>
</dbReference>
<evidence type="ECO:0000256" key="1">
    <source>
        <dbReference type="PROSITE-ProRule" id="PRU00339"/>
    </source>
</evidence>
<keyword evidence="3" id="KW-1133">Transmembrane helix</keyword>
<evidence type="ECO:0000313" key="5">
    <source>
        <dbReference type="EMBL" id="QSQ10716.1"/>
    </source>
</evidence>
<name>A0ABX7MWP2_9BACT</name>
<feature type="chain" id="PRO_5045147877" description="Tetratricopeptide repeat protein" evidence="4">
    <location>
        <begin position="21"/>
        <end position="272"/>
    </location>
</feature>
<reference evidence="5 6" key="1">
    <citation type="submission" date="2021-02" db="EMBL/GenBank/DDBJ databases">
        <title>De Novo genome assembly of isolated myxobacteria.</title>
        <authorList>
            <person name="Stevens D.C."/>
        </authorList>
    </citation>
    <scope>NUCLEOTIDE SEQUENCE [LARGE SCALE GENOMIC DNA]</scope>
    <source>
        <strain evidence="5 6">SCHIC003</strain>
    </source>
</reference>
<evidence type="ECO:0000256" key="2">
    <source>
        <dbReference type="SAM" id="MobiDB-lite"/>
    </source>
</evidence>
<evidence type="ECO:0000313" key="6">
    <source>
        <dbReference type="Proteomes" id="UP000663090"/>
    </source>
</evidence>
<sequence>MKLVLVLSAALALSPPVAFAQRAKNPSALIKEGERLYQAGKYREAADVLKKAHEAQPNPRLIFNIAVSLENAGELREALSWYQQYVGNTEGTDPALLKRSARSIDKLRLLIDKETQAQASADAERTKLQEEAEAARRRAEEEQLATKRAEEENERQRQAEMARALKSYQRQKIAAFAVGGVAVVGVGTGVLFGLQARDERKKFDEARTDDTKQTFSDNTKSKALLADIGFGVGLVGAITAIILYPKDGPPAEGEMRLTLAPRGTGAGLEVSF</sequence>
<keyword evidence="1" id="KW-0802">TPR repeat</keyword>
<dbReference type="InterPro" id="IPR019734">
    <property type="entry name" value="TPR_rpt"/>
</dbReference>
<keyword evidence="4" id="KW-0732">Signal</keyword>
<keyword evidence="3" id="KW-0812">Transmembrane</keyword>
<keyword evidence="3" id="KW-0472">Membrane</keyword>
<dbReference type="RefSeq" id="WP_206712485.1">
    <property type="nucleotide sequence ID" value="NZ_CP071091.1"/>
</dbReference>
<feature type="transmembrane region" description="Helical" evidence="3">
    <location>
        <begin position="224"/>
        <end position="244"/>
    </location>
</feature>
<feature type="repeat" description="TPR" evidence="1">
    <location>
        <begin position="26"/>
        <end position="59"/>
    </location>
</feature>
<feature type="region of interest" description="Disordered" evidence="2">
    <location>
        <begin position="118"/>
        <end position="158"/>
    </location>
</feature>
<evidence type="ECO:0008006" key="7">
    <source>
        <dbReference type="Google" id="ProtNLM"/>
    </source>
</evidence>
<feature type="transmembrane region" description="Helical" evidence="3">
    <location>
        <begin position="173"/>
        <end position="194"/>
    </location>
</feature>
<dbReference type="SUPFAM" id="SSF48452">
    <property type="entry name" value="TPR-like"/>
    <property type="match status" value="1"/>
</dbReference>
<protein>
    <recommendedName>
        <fullName evidence="7">Tetratricopeptide repeat protein</fullName>
    </recommendedName>
</protein>